<dbReference type="GO" id="GO:0006865">
    <property type="term" value="P:amino acid transport"/>
    <property type="evidence" value="ECO:0007669"/>
    <property type="project" value="UniProtKB-KW"/>
</dbReference>
<dbReference type="Pfam" id="PF00324">
    <property type="entry name" value="AA_permease"/>
    <property type="match status" value="1"/>
</dbReference>
<keyword evidence="7 8" id="KW-0472">Membrane</keyword>
<name>A0A542Y613_9MICO</name>
<reference evidence="10 11" key="1">
    <citation type="submission" date="2019-06" db="EMBL/GenBank/DDBJ databases">
        <title>Sequencing the genomes of 1000 actinobacteria strains.</title>
        <authorList>
            <person name="Klenk H.-P."/>
        </authorList>
    </citation>
    <scope>NUCLEOTIDE SEQUENCE [LARGE SCALE GENOMIC DNA]</scope>
    <source>
        <strain evidence="10 11">DSM 8803</strain>
    </source>
</reference>
<dbReference type="STRING" id="55969.SD72_13985"/>
<feature type="domain" description="Amino acid permease/ SLC12A" evidence="9">
    <location>
        <begin position="34"/>
        <end position="446"/>
    </location>
</feature>
<feature type="transmembrane region" description="Helical" evidence="8">
    <location>
        <begin position="176"/>
        <end position="194"/>
    </location>
</feature>
<dbReference type="AlphaFoldDB" id="A0A542Y613"/>
<accession>A0A542Y613</accession>
<comment type="caution">
    <text evidence="10">The sequence shown here is derived from an EMBL/GenBank/DDBJ whole genome shotgun (WGS) entry which is preliminary data.</text>
</comment>
<comment type="subcellular location">
    <subcellularLocation>
        <location evidence="1">Membrane</location>
        <topology evidence="1">Multi-pass membrane protein</topology>
    </subcellularLocation>
</comment>
<evidence type="ECO:0000256" key="2">
    <source>
        <dbReference type="ARBA" id="ARBA00008583"/>
    </source>
</evidence>
<evidence type="ECO:0000313" key="11">
    <source>
        <dbReference type="Proteomes" id="UP000319094"/>
    </source>
</evidence>
<dbReference type="RefSeq" id="WP_246055803.1">
    <property type="nucleotide sequence ID" value="NZ_VFON01000001.1"/>
</dbReference>
<dbReference type="PIRSF" id="PIRSF006060">
    <property type="entry name" value="AA_transporter"/>
    <property type="match status" value="1"/>
</dbReference>
<feature type="transmembrane region" description="Helical" evidence="8">
    <location>
        <begin position="448"/>
        <end position="467"/>
    </location>
</feature>
<evidence type="ECO:0000256" key="5">
    <source>
        <dbReference type="ARBA" id="ARBA00022970"/>
    </source>
</evidence>
<keyword evidence="3" id="KW-0813">Transport</keyword>
<dbReference type="EMBL" id="VFON01000001">
    <property type="protein sequence ID" value="TQL43519.1"/>
    <property type="molecule type" value="Genomic_DNA"/>
</dbReference>
<dbReference type="GO" id="GO:0055085">
    <property type="term" value="P:transmembrane transport"/>
    <property type="evidence" value="ECO:0007669"/>
    <property type="project" value="InterPro"/>
</dbReference>
<evidence type="ECO:0000256" key="1">
    <source>
        <dbReference type="ARBA" id="ARBA00004141"/>
    </source>
</evidence>
<feature type="transmembrane region" description="Helical" evidence="8">
    <location>
        <begin position="214"/>
        <end position="236"/>
    </location>
</feature>
<sequence>MRANYDKPVSPATSVAQVVPAKGSGKSKKLASRHITMITLGGIIGASLFVGSGNVIRSVGPAALVSYLIGGVLVFLAMRMLGEMAAARPTTGSFMEYARVGLGDWAAYFVGWLYWYFWVGVIAFEAVVSGAILHSWMPGVPEWVFSIAMMLIFTITNVVSVRSFGEVEFWLASIKVVAIVVFLGVGVLFALGFWPGGSFSLPNLWEHGGFAPNGVWPVIAGVAIVIFSYFGTEIAVMAAAESENPAKGVRQATTTVVWRILLFFVGAVFLIVVIVPWNELPDPQVEGPFVHVFTLYGIPAAGAIMSAVTLTAVCSVLNSGLYSAARMFAALAEQGYAPEVVAKRSRNGVPIAAVIASTLGGYAAVIVNFAAPESGIFDFIMNSAGLVALFVYAFIAATQIRMRQRMSKEEVAGLELKMWLHPWLGILVILAVIGIVVIMVVSGDGTRTQVWTSLISVAVLAVFWPAVRKRLARVRAAKAAAGETDSPS</sequence>
<feature type="transmembrane region" description="Helical" evidence="8">
    <location>
        <begin position="351"/>
        <end position="370"/>
    </location>
</feature>
<feature type="transmembrane region" description="Helical" evidence="8">
    <location>
        <begin position="418"/>
        <end position="442"/>
    </location>
</feature>
<feature type="transmembrane region" description="Helical" evidence="8">
    <location>
        <begin position="256"/>
        <end position="277"/>
    </location>
</feature>
<dbReference type="PANTHER" id="PTHR43495">
    <property type="entry name" value="GABA PERMEASE"/>
    <property type="match status" value="1"/>
</dbReference>
<gene>
    <name evidence="10" type="ORF">FB468_1541</name>
</gene>
<keyword evidence="5" id="KW-0029">Amino-acid transport</keyword>
<keyword evidence="4 8" id="KW-0812">Transmembrane</keyword>
<feature type="transmembrane region" description="Helical" evidence="8">
    <location>
        <begin position="62"/>
        <end position="81"/>
    </location>
</feature>
<feature type="transmembrane region" description="Helical" evidence="8">
    <location>
        <begin position="102"/>
        <end position="123"/>
    </location>
</feature>
<comment type="similarity">
    <text evidence="2">Belongs to the amino acid-polyamine-organocation (APC) superfamily. Amino acid transporter (AAT) (TC 2.A.3.1) family.</text>
</comment>
<evidence type="ECO:0000256" key="4">
    <source>
        <dbReference type="ARBA" id="ARBA00022692"/>
    </source>
</evidence>
<evidence type="ECO:0000256" key="3">
    <source>
        <dbReference type="ARBA" id="ARBA00022448"/>
    </source>
</evidence>
<dbReference type="InterPro" id="IPR004841">
    <property type="entry name" value="AA-permease/SLC12A_dom"/>
</dbReference>
<feature type="transmembrane region" description="Helical" evidence="8">
    <location>
        <begin position="289"/>
        <end position="317"/>
    </location>
</feature>
<dbReference type="GO" id="GO:0016020">
    <property type="term" value="C:membrane"/>
    <property type="evidence" value="ECO:0007669"/>
    <property type="project" value="UniProtKB-SubCell"/>
</dbReference>
<dbReference type="FunFam" id="1.20.1740.10:FF:000001">
    <property type="entry name" value="Amino acid permease"/>
    <property type="match status" value="1"/>
</dbReference>
<organism evidence="10 11">
    <name type="scientific">Leucobacter komagatae</name>
    <dbReference type="NCBI Taxonomy" id="55969"/>
    <lineage>
        <taxon>Bacteria</taxon>
        <taxon>Bacillati</taxon>
        <taxon>Actinomycetota</taxon>
        <taxon>Actinomycetes</taxon>
        <taxon>Micrococcales</taxon>
        <taxon>Microbacteriaceae</taxon>
        <taxon>Leucobacter</taxon>
    </lineage>
</organism>
<proteinExistence type="inferred from homology"/>
<dbReference type="Proteomes" id="UP000319094">
    <property type="component" value="Unassembled WGS sequence"/>
</dbReference>
<dbReference type="Gene3D" id="1.20.1740.10">
    <property type="entry name" value="Amino acid/polyamine transporter I"/>
    <property type="match status" value="1"/>
</dbReference>
<protein>
    <submittedName>
        <fullName evidence="10">Gamma-aminobutyrate:proton symporter (AAT family)</fullName>
    </submittedName>
</protein>
<evidence type="ECO:0000256" key="7">
    <source>
        <dbReference type="ARBA" id="ARBA00023136"/>
    </source>
</evidence>
<evidence type="ECO:0000256" key="8">
    <source>
        <dbReference type="SAM" id="Phobius"/>
    </source>
</evidence>
<evidence type="ECO:0000313" key="10">
    <source>
        <dbReference type="EMBL" id="TQL43519.1"/>
    </source>
</evidence>
<evidence type="ECO:0000259" key="9">
    <source>
        <dbReference type="Pfam" id="PF00324"/>
    </source>
</evidence>
<feature type="transmembrane region" description="Helical" evidence="8">
    <location>
        <begin position="35"/>
        <end position="56"/>
    </location>
</feature>
<feature type="transmembrane region" description="Helical" evidence="8">
    <location>
        <begin position="376"/>
        <end position="397"/>
    </location>
</feature>
<dbReference type="PANTHER" id="PTHR43495:SF5">
    <property type="entry name" value="GAMMA-AMINOBUTYRIC ACID PERMEASE"/>
    <property type="match status" value="1"/>
</dbReference>
<keyword evidence="6 8" id="KW-1133">Transmembrane helix</keyword>
<evidence type="ECO:0000256" key="6">
    <source>
        <dbReference type="ARBA" id="ARBA00022989"/>
    </source>
</evidence>
<keyword evidence="11" id="KW-1185">Reference proteome</keyword>
<feature type="transmembrane region" description="Helical" evidence="8">
    <location>
        <begin position="143"/>
        <end position="164"/>
    </location>
</feature>